<protein>
    <submittedName>
        <fullName evidence="2">Glycerophosphodiester phosphodiesterase family protein</fullName>
    </submittedName>
</protein>
<evidence type="ECO:0000313" key="2">
    <source>
        <dbReference type="EMBL" id="MDT4510689.1"/>
    </source>
</evidence>
<dbReference type="GO" id="GO:0006629">
    <property type="term" value="P:lipid metabolic process"/>
    <property type="evidence" value="ECO:0007669"/>
    <property type="project" value="InterPro"/>
</dbReference>
<dbReference type="EMBL" id="JAVSNH010000001">
    <property type="protein sequence ID" value="MDT4510689.1"/>
    <property type="molecule type" value="Genomic_DNA"/>
</dbReference>
<dbReference type="AlphaFoldDB" id="A0AAW8VEJ3"/>
<name>A0AAW8VEJ3_9BACE</name>
<dbReference type="Pfam" id="PF03009">
    <property type="entry name" value="GDPD"/>
    <property type="match status" value="1"/>
</dbReference>
<reference evidence="2" key="1">
    <citation type="submission" date="2023-08" db="EMBL/GenBank/DDBJ databases">
        <title>Reintroducing virulent viruses to syntetic microbiomes.</title>
        <authorList>
            <person name="Wilde J."/>
            <person name="Boyes R."/>
            <person name="Robinson A.V."/>
            <person name="Daisley B.A."/>
            <person name="Allen-Vercoe E."/>
        </authorList>
    </citation>
    <scope>NUCLEOTIDE SEQUENCE</scope>
    <source>
        <strain evidence="2">225I_12FAA</strain>
    </source>
</reference>
<sequence>MRHLKNKNSICNSMLWLFLLFFSLAIRANEYEATMSLQELFSPYTDMENGIKGIVNSGGKIEVKVFDKSTNTLVYHTYITSTSTAFAGTAVNYNKSSLGSGATYYPNVWSSKDIKTALGSIDRKRYDAVTTKPYHLFVSNIDLKVQINETNAEMDVCKIPGIGLIDRGGGNALFHQNHYCHDLKHAAEFVTRAWTRVKQPRMDSGADFIIATHRGVWGDKLGAGNPENSTAAIRDTKLYTDVLESDVMNTKDGELIISHDYNLKRLSDYSGSDEDYLYNMNASQIKNLHLRKRNMDISEYKYLTFSDMIDALKKYELVLTVDIKEIRSRYDKDGNCIAACEYDVKQHGEAAKKLMTQSFMNILKKCVEVAEQKNALQYLAFKVNYSYAELSQYLTEEQMSKTMFMPVIHPDRENYLDFIDTWILQAKKELVAWQTNFRKAGDPYLTRFVRHGVSYDNLLHYVYENSGLRPGIYPEEPAGPRGVAGRYGEFRMKDSKDDMRGDHYFLMSIPYGKIMVLTTDRPDICKAVNGLFNNMHQ</sequence>
<dbReference type="SUPFAM" id="SSF51695">
    <property type="entry name" value="PLC-like phosphodiesterases"/>
    <property type="match status" value="1"/>
</dbReference>
<dbReference type="InterPro" id="IPR017946">
    <property type="entry name" value="PLC-like_Pdiesterase_TIM-brl"/>
</dbReference>
<dbReference type="PANTHER" id="PTHR46211">
    <property type="entry name" value="GLYCEROPHOSPHORYL DIESTER PHOSPHODIESTERASE"/>
    <property type="match status" value="1"/>
</dbReference>
<dbReference type="PROSITE" id="PS51704">
    <property type="entry name" value="GP_PDE"/>
    <property type="match status" value="1"/>
</dbReference>
<gene>
    <name evidence="2" type="ORF">RO785_06795</name>
</gene>
<dbReference type="RefSeq" id="WP_195510519.1">
    <property type="nucleotide sequence ID" value="NZ_JADMQL010000001.1"/>
</dbReference>
<comment type="caution">
    <text evidence="2">The sequence shown here is derived from an EMBL/GenBank/DDBJ whole genome shotgun (WGS) entry which is preliminary data.</text>
</comment>
<evidence type="ECO:0000259" key="1">
    <source>
        <dbReference type="PROSITE" id="PS51704"/>
    </source>
</evidence>
<proteinExistence type="predicted"/>
<dbReference type="PANTHER" id="PTHR46211:SF14">
    <property type="entry name" value="GLYCEROPHOSPHODIESTER PHOSPHODIESTERASE"/>
    <property type="match status" value="1"/>
</dbReference>
<dbReference type="InterPro" id="IPR030395">
    <property type="entry name" value="GP_PDE_dom"/>
</dbReference>
<dbReference type="Gene3D" id="3.20.20.190">
    <property type="entry name" value="Phosphatidylinositol (PI) phosphodiesterase"/>
    <property type="match status" value="1"/>
</dbReference>
<feature type="domain" description="GP-PDE" evidence="1">
    <location>
        <begin position="208"/>
        <end position="465"/>
    </location>
</feature>
<dbReference type="CDD" id="cd08566">
    <property type="entry name" value="GDPD_AtGDE_like"/>
    <property type="match status" value="1"/>
</dbReference>
<accession>A0AAW8VEJ3</accession>
<evidence type="ECO:0000313" key="3">
    <source>
        <dbReference type="Proteomes" id="UP001266995"/>
    </source>
</evidence>
<dbReference type="GO" id="GO:0008081">
    <property type="term" value="F:phosphoric diester hydrolase activity"/>
    <property type="evidence" value="ECO:0007669"/>
    <property type="project" value="InterPro"/>
</dbReference>
<organism evidence="2 3">
    <name type="scientific">Bacteroides cellulosilyticus</name>
    <dbReference type="NCBI Taxonomy" id="246787"/>
    <lineage>
        <taxon>Bacteria</taxon>
        <taxon>Pseudomonadati</taxon>
        <taxon>Bacteroidota</taxon>
        <taxon>Bacteroidia</taxon>
        <taxon>Bacteroidales</taxon>
        <taxon>Bacteroidaceae</taxon>
        <taxon>Bacteroides</taxon>
    </lineage>
</organism>
<dbReference type="Proteomes" id="UP001266995">
    <property type="component" value="Unassembled WGS sequence"/>
</dbReference>